<dbReference type="STRING" id="472963.BKP45_07315"/>
<dbReference type="Pfam" id="PF00128">
    <property type="entry name" value="Alpha-amylase"/>
    <property type="match status" value="1"/>
</dbReference>
<keyword evidence="1" id="KW-0378">Hydrolase</keyword>
<dbReference type="SUPFAM" id="SSF51011">
    <property type="entry name" value="Glycosyl hydrolase domain"/>
    <property type="match status" value="1"/>
</dbReference>
<reference evidence="4 5" key="1">
    <citation type="submission" date="2016-10" db="EMBL/GenBank/DDBJ databases">
        <title>Draft genome sequences of four alkaliphilic bacteria belonging to the Anaerobacillus genus.</title>
        <authorList>
            <person name="Bassil N.M."/>
            <person name="Lloyd J.R."/>
        </authorList>
    </citation>
    <scope>NUCLEOTIDE SEQUENCE [LARGE SCALE GENOMIC DNA]</scope>
    <source>
        <strain evidence="4 5">DSM 22531</strain>
    </source>
</reference>
<protein>
    <submittedName>
        <fullName evidence="4">Alpha-glycosidase</fullName>
    </submittedName>
</protein>
<name>A0A1S2M8Z4_9BACI</name>
<dbReference type="InterPro" id="IPR045857">
    <property type="entry name" value="O16G_dom_2"/>
</dbReference>
<dbReference type="Gene3D" id="3.90.400.10">
    <property type="entry name" value="Oligo-1,6-glucosidase, Domain 2"/>
    <property type="match status" value="1"/>
</dbReference>
<sequence>MLLEAIYHRPKSNYAYAYDDKTLHIRVRTKRDDMHQVYLLHCDKYNLHETSFLRVEMQKFASDSLFDYYQAVVQPECRRCAYLFEFISGEQRVIMNEIGFVEKESDDSSVLFATGLFEFPFLNAIDVHKPPQWVKDAIFYQIFPERFGNGDTSNDPEHIDCWENGAPNRDNFFGGDLQGVIDNLDYLVELGINAIYFTPIFEAKTNHKYDTVDYMKVDPHFGDNELARTLVAKCHEKGIKVMLDAVFNHSGYYFGPFQDVVNNGEASKYKDWFHIRDYPVTCDPKPNYDTFAFTGQMPKLNTAHPEVKAYLLEVARYWIEEIGADGWRLDVANEVDHHFWREFRQVVKKANPDAYILGEIWHNSLAWLEGDQFDAVMNYPATNSILEFFCKDAIDAEQFMSRLDAIFLAYPLQVNEVAFNLLDSHDTARLLTICQGNKKRMKLAAAFQLTYRGTPCIYYGDEFGMDGENDPDCRKPMLWNQERQDGELFQFYKNMIRIRKENRAFRDGSFTFLQAGRGEKHVVYERADDNNRFIVVMNNCIDTIDVQLPGIEGNWEVITGNGTVINVNGNITVQLNDLEFVIMKSV</sequence>
<dbReference type="InterPro" id="IPR004185">
    <property type="entry name" value="Glyco_hydro_13_lg-like_dom"/>
</dbReference>
<dbReference type="CDD" id="cd02857">
    <property type="entry name" value="E_set_CDase_PDE_N"/>
    <property type="match status" value="1"/>
</dbReference>
<gene>
    <name evidence="4" type="ORF">BKP45_07315</name>
</gene>
<dbReference type="GO" id="GO:0005975">
    <property type="term" value="P:carbohydrate metabolic process"/>
    <property type="evidence" value="ECO:0007669"/>
    <property type="project" value="InterPro"/>
</dbReference>
<keyword evidence="5" id="KW-1185">Reference proteome</keyword>
<dbReference type="Proteomes" id="UP000180057">
    <property type="component" value="Unassembled WGS sequence"/>
</dbReference>
<dbReference type="SUPFAM" id="SSF51445">
    <property type="entry name" value="(Trans)glycosidases"/>
    <property type="match status" value="1"/>
</dbReference>
<dbReference type="EMBL" id="MLQS01000002">
    <property type="protein sequence ID" value="OIJ20993.1"/>
    <property type="molecule type" value="Genomic_DNA"/>
</dbReference>
<dbReference type="InterPro" id="IPR014756">
    <property type="entry name" value="Ig_E-set"/>
</dbReference>
<evidence type="ECO:0000313" key="5">
    <source>
        <dbReference type="Proteomes" id="UP000180057"/>
    </source>
</evidence>
<dbReference type="Gene3D" id="3.20.20.80">
    <property type="entry name" value="Glycosidases"/>
    <property type="match status" value="1"/>
</dbReference>
<evidence type="ECO:0000256" key="1">
    <source>
        <dbReference type="ARBA" id="ARBA00022801"/>
    </source>
</evidence>
<dbReference type="InterPro" id="IPR013780">
    <property type="entry name" value="Glyco_hydro_b"/>
</dbReference>
<evidence type="ECO:0000313" key="4">
    <source>
        <dbReference type="EMBL" id="OIJ20993.1"/>
    </source>
</evidence>
<organism evidence="4 5">
    <name type="scientific">Anaerobacillus alkalidiazotrophicus</name>
    <dbReference type="NCBI Taxonomy" id="472963"/>
    <lineage>
        <taxon>Bacteria</taxon>
        <taxon>Bacillati</taxon>
        <taxon>Bacillota</taxon>
        <taxon>Bacilli</taxon>
        <taxon>Bacillales</taxon>
        <taxon>Bacillaceae</taxon>
        <taxon>Anaerobacillus</taxon>
    </lineage>
</organism>
<dbReference type="GO" id="GO:0004553">
    <property type="term" value="F:hydrolase activity, hydrolyzing O-glycosyl compounds"/>
    <property type="evidence" value="ECO:0007669"/>
    <property type="project" value="InterPro"/>
</dbReference>
<dbReference type="PANTHER" id="PTHR10357">
    <property type="entry name" value="ALPHA-AMYLASE FAMILY MEMBER"/>
    <property type="match status" value="1"/>
</dbReference>
<keyword evidence="2 4" id="KW-0326">Glycosidase</keyword>
<dbReference type="Pfam" id="PF02903">
    <property type="entry name" value="Alpha-amylase_N"/>
    <property type="match status" value="1"/>
</dbReference>
<evidence type="ECO:0000256" key="2">
    <source>
        <dbReference type="ARBA" id="ARBA00023295"/>
    </source>
</evidence>
<proteinExistence type="predicted"/>
<dbReference type="InterPro" id="IPR013783">
    <property type="entry name" value="Ig-like_fold"/>
</dbReference>
<dbReference type="SUPFAM" id="SSF81296">
    <property type="entry name" value="E set domains"/>
    <property type="match status" value="1"/>
</dbReference>
<dbReference type="InterPro" id="IPR017853">
    <property type="entry name" value="GH"/>
</dbReference>
<dbReference type="SMART" id="SM00642">
    <property type="entry name" value="Aamy"/>
    <property type="match status" value="1"/>
</dbReference>
<dbReference type="Gene3D" id="2.60.40.10">
    <property type="entry name" value="Immunoglobulins"/>
    <property type="match status" value="1"/>
</dbReference>
<evidence type="ECO:0000259" key="3">
    <source>
        <dbReference type="SMART" id="SM00642"/>
    </source>
</evidence>
<dbReference type="InterPro" id="IPR006047">
    <property type="entry name" value="GH13_cat_dom"/>
</dbReference>
<dbReference type="AlphaFoldDB" id="A0A1S2M8Z4"/>
<dbReference type="OrthoDB" id="9805159at2"/>
<dbReference type="PANTHER" id="PTHR10357:SF210">
    <property type="entry name" value="MALTODEXTRIN GLUCOSIDASE"/>
    <property type="match status" value="1"/>
</dbReference>
<comment type="caution">
    <text evidence="4">The sequence shown here is derived from an EMBL/GenBank/DDBJ whole genome shotgun (WGS) entry which is preliminary data.</text>
</comment>
<feature type="domain" description="Glycosyl hydrolase family 13 catalytic" evidence="3">
    <location>
        <begin position="141"/>
        <end position="499"/>
    </location>
</feature>
<accession>A0A1S2M8Z4</accession>
<dbReference type="Gene3D" id="2.60.40.1180">
    <property type="entry name" value="Golgi alpha-mannosidase II"/>
    <property type="match status" value="1"/>
</dbReference>
<dbReference type="RefSeq" id="WP_071389080.1">
    <property type="nucleotide sequence ID" value="NZ_MLQS01000002.1"/>
</dbReference>
<dbReference type="CDD" id="cd11338">
    <property type="entry name" value="AmyAc_CMD"/>
    <property type="match status" value="1"/>
</dbReference>